<keyword evidence="5" id="KW-1185">Reference proteome</keyword>
<gene>
    <name evidence="4" type="ORF">OXX778_LOCUS17544</name>
</gene>
<evidence type="ECO:0000256" key="2">
    <source>
        <dbReference type="SAM" id="MobiDB-lite"/>
    </source>
</evidence>
<feature type="compositionally biased region" description="Basic residues" evidence="2">
    <location>
        <begin position="235"/>
        <end position="244"/>
    </location>
</feature>
<dbReference type="AlphaFoldDB" id="A0A814IJL0"/>
<dbReference type="InterPro" id="IPR007527">
    <property type="entry name" value="Znf_SWIM"/>
</dbReference>
<keyword evidence="1" id="KW-0479">Metal-binding</keyword>
<evidence type="ECO:0000313" key="5">
    <source>
        <dbReference type="Proteomes" id="UP000663879"/>
    </source>
</evidence>
<accession>A0A814IJL0</accession>
<reference evidence="4" key="1">
    <citation type="submission" date="2021-02" db="EMBL/GenBank/DDBJ databases">
        <authorList>
            <person name="Nowell W R."/>
        </authorList>
    </citation>
    <scope>NUCLEOTIDE SEQUENCE</scope>
    <source>
        <strain evidence="4">Ploen Becks lab</strain>
    </source>
</reference>
<dbReference type="GO" id="GO:0008270">
    <property type="term" value="F:zinc ion binding"/>
    <property type="evidence" value="ECO:0007669"/>
    <property type="project" value="UniProtKB-KW"/>
</dbReference>
<dbReference type="Proteomes" id="UP000663879">
    <property type="component" value="Unassembled WGS sequence"/>
</dbReference>
<dbReference type="EMBL" id="CAJNOC010004517">
    <property type="protein sequence ID" value="CAF1024429.1"/>
    <property type="molecule type" value="Genomic_DNA"/>
</dbReference>
<dbReference type="OrthoDB" id="128912at2759"/>
<name>A0A814IJL0_9BILA</name>
<evidence type="ECO:0000259" key="3">
    <source>
        <dbReference type="PROSITE" id="PS50966"/>
    </source>
</evidence>
<keyword evidence="1" id="KW-0862">Zinc</keyword>
<dbReference type="PROSITE" id="PS50966">
    <property type="entry name" value="ZF_SWIM"/>
    <property type="match status" value="1"/>
</dbReference>
<keyword evidence="1" id="KW-0863">Zinc-finger</keyword>
<feature type="region of interest" description="Disordered" evidence="2">
    <location>
        <begin position="214"/>
        <end position="252"/>
    </location>
</feature>
<evidence type="ECO:0000313" key="4">
    <source>
        <dbReference type="EMBL" id="CAF1024429.1"/>
    </source>
</evidence>
<sequence length="252" mass="29567">MQEIENMHYCKNENEFKLISEKVLTRWSKNDNLQEFKEYFKSQWLNSEFNNWQIYISLEGFASTNNTLESFNGRIKKYFTKGEPVFNWSRLPNSKVKNISKLLPDQSFLRKSVDKVEHQGLSSIHTIDVNRKTCDCRWFLAYGMCGHLYKASQLFAFSLDNEKPTKFVVRPRAGKKKRYNNFRQNFNNQINPPNEIAVANDPAKYVVVVNAKRGPGRPKKRKLIDIDENIDKNLQNKKRGRPPKAKPALELD</sequence>
<protein>
    <recommendedName>
        <fullName evidence="3">SWIM-type domain-containing protein</fullName>
    </recommendedName>
</protein>
<proteinExistence type="predicted"/>
<feature type="domain" description="SWIM-type" evidence="3">
    <location>
        <begin position="125"/>
        <end position="156"/>
    </location>
</feature>
<comment type="caution">
    <text evidence="4">The sequence shown here is derived from an EMBL/GenBank/DDBJ whole genome shotgun (WGS) entry which is preliminary data.</text>
</comment>
<evidence type="ECO:0000256" key="1">
    <source>
        <dbReference type="PROSITE-ProRule" id="PRU00325"/>
    </source>
</evidence>
<organism evidence="4 5">
    <name type="scientific">Brachionus calyciflorus</name>
    <dbReference type="NCBI Taxonomy" id="104777"/>
    <lineage>
        <taxon>Eukaryota</taxon>
        <taxon>Metazoa</taxon>
        <taxon>Spiralia</taxon>
        <taxon>Gnathifera</taxon>
        <taxon>Rotifera</taxon>
        <taxon>Eurotatoria</taxon>
        <taxon>Monogononta</taxon>
        <taxon>Pseudotrocha</taxon>
        <taxon>Ploima</taxon>
        <taxon>Brachionidae</taxon>
        <taxon>Brachionus</taxon>
    </lineage>
</organism>